<name>A0AA86MXS8_9BACT</name>
<dbReference type="Proteomes" id="UP001179121">
    <property type="component" value="Chromosome"/>
</dbReference>
<gene>
    <name evidence="2" type="ORF">DNFV4_01452</name>
</gene>
<dbReference type="RefSeq" id="WP_289267984.1">
    <property type="nucleotide sequence ID" value="NZ_OX365700.1"/>
</dbReference>
<sequence length="951" mass="104287">MLTRLAKILAGLLLIILGLTFLLYGILPDLASRLLTRLLIQRGFDQVVVQVDRPGLISLRIPRLSVQKDLGPEHLRLQLEDVQVEYDLRELLGGRVNTVVVPRASIMLQDEQRGPEPTGEAELSKQAALSLGALFQPIPRLPLDQLFLDQVTVHRDRASGPFRDMTISGTVQEREQVLTGALTFKGLEGSAYQLRWMGRHAGSMTAELHRIGRQGSPVVAFRTEEVPAESDLRLRGTFQTEFQELAPLLALMVPLGPQIEQISGTVMAEWSVTASRSAAVQSLWLDPETKVEGQVRLRLALPEWPGRAQTMALLLSGRVSGNGHRLDWTLNEDSLFGANVSLAAVKLPAWLMDPLAKGFSPLTIDVPSGTHGHLIPSTESPSWAMEGPVRIRYGNATRPIRAELIATSLAQSPVQELSGRGTVHVEGKLGPIAQDLIQVAEATWNVDGEVTVEATRAEVLVDRASVVKTSRVRMDQFRASNVSLAVAEPVRLLVDLPSQHWVMNRGLVRLRAPSFVMKETRVTLDRADLGIKRLEPVENGWNADLTLALSRLAPSMTTPTLPPSNWQAHAVTDQSMITVEVEGTTPENFLSVTGTGTHHWSEKQGSARLRVGPVRFEPPQALLSTLATPWPYPFDIVRGEVSSDITVSWKGDPRQAEERPTIQQGTVTVSLSGLDGRYHTYDIRGLSTNVVVEVQGMDVLSMPEPAKVTVASVQGPVEVTKVSCEVQVGKVEWTDPSTIAWVDLRRLRAGLFGGQVVSEGLRYDPAQPVHRLTLQLQNFEVQKLLNLEQQKGLEGTGLLDGTLPLVISGRAVMVEEGLVEARPPGGVIRYRPPPAAGQAVASTNPHMEMVLQALSDFHYNVLAMSVQYQEDGTLLLNTRLEGRNPGWQNGRPVHFNLNVQENIPALLKTLETVTKVQDALTERLDRQGGSGGEPEGGDKDAPEREERRGDR</sequence>
<evidence type="ECO:0000313" key="3">
    <source>
        <dbReference type="Proteomes" id="UP001179121"/>
    </source>
</evidence>
<feature type="compositionally biased region" description="Basic and acidic residues" evidence="1">
    <location>
        <begin position="936"/>
        <end position="951"/>
    </location>
</feature>
<evidence type="ECO:0000256" key="1">
    <source>
        <dbReference type="SAM" id="MobiDB-lite"/>
    </source>
</evidence>
<dbReference type="EMBL" id="OX365700">
    <property type="protein sequence ID" value="CAI4031020.1"/>
    <property type="molecule type" value="Genomic_DNA"/>
</dbReference>
<dbReference type="KEGG" id="nti:DNFV4_01452"/>
<evidence type="ECO:0000313" key="2">
    <source>
        <dbReference type="EMBL" id="CAI4031020.1"/>
    </source>
</evidence>
<protein>
    <submittedName>
        <fullName evidence="2">DctA-YdbH domain-containing protein</fullName>
    </submittedName>
</protein>
<organism evidence="2 3">
    <name type="scientific">Nitrospira tepida</name>
    <dbReference type="NCBI Taxonomy" id="2973512"/>
    <lineage>
        <taxon>Bacteria</taxon>
        <taxon>Pseudomonadati</taxon>
        <taxon>Nitrospirota</taxon>
        <taxon>Nitrospiria</taxon>
        <taxon>Nitrospirales</taxon>
        <taxon>Nitrospiraceae</taxon>
        <taxon>Nitrospira</taxon>
    </lineage>
</organism>
<proteinExistence type="predicted"/>
<dbReference type="Pfam" id="PF11739">
    <property type="entry name" value="YdbH-like"/>
    <property type="match status" value="1"/>
</dbReference>
<dbReference type="AlphaFoldDB" id="A0AA86MXS8"/>
<reference evidence="2" key="1">
    <citation type="submission" date="2022-10" db="EMBL/GenBank/DDBJ databases">
        <authorList>
            <person name="Koch H."/>
        </authorList>
    </citation>
    <scope>NUCLEOTIDE SEQUENCE</scope>
    <source>
        <strain evidence="2">DNF</strain>
    </source>
</reference>
<accession>A0AA86MXS8</accession>
<dbReference type="InterPro" id="IPR021730">
    <property type="entry name" value="YdbH"/>
</dbReference>
<keyword evidence="3" id="KW-1185">Reference proteome</keyword>
<feature type="region of interest" description="Disordered" evidence="1">
    <location>
        <begin position="921"/>
        <end position="951"/>
    </location>
</feature>